<evidence type="ECO:0000259" key="1">
    <source>
        <dbReference type="Pfam" id="PF09347"/>
    </source>
</evidence>
<name>A0ABV5ZPL8_9PSEU</name>
<organism evidence="2 3">
    <name type="scientific">Allokutzneria oryzae</name>
    <dbReference type="NCBI Taxonomy" id="1378989"/>
    <lineage>
        <taxon>Bacteria</taxon>
        <taxon>Bacillati</taxon>
        <taxon>Actinomycetota</taxon>
        <taxon>Actinomycetes</taxon>
        <taxon>Pseudonocardiales</taxon>
        <taxon>Pseudonocardiaceae</taxon>
        <taxon>Allokutzneria</taxon>
    </lineage>
</organism>
<keyword evidence="3" id="KW-1185">Reference proteome</keyword>
<dbReference type="PANTHER" id="PTHR31527:SF0">
    <property type="entry name" value="RE64534P"/>
    <property type="match status" value="1"/>
</dbReference>
<dbReference type="EMBL" id="JBHLZU010000002">
    <property type="protein sequence ID" value="MFB9902838.1"/>
    <property type="molecule type" value="Genomic_DNA"/>
</dbReference>
<gene>
    <name evidence="2" type="ORF">ACFFQA_02685</name>
</gene>
<evidence type="ECO:0000313" key="2">
    <source>
        <dbReference type="EMBL" id="MFB9902838.1"/>
    </source>
</evidence>
<dbReference type="PANTHER" id="PTHR31527">
    <property type="entry name" value="RE64534P"/>
    <property type="match status" value="1"/>
</dbReference>
<accession>A0ABV5ZPL8</accession>
<feature type="domain" description="DUF1989" evidence="1">
    <location>
        <begin position="11"/>
        <end position="175"/>
    </location>
</feature>
<sequence>MELTSSITRVTVPAKQGRAVRARAGDLVRVSTPEGAQVGDLFAFVAGDPAEHLSAAHTRGHVNRLFPGVGEQFVTTRRRPVLTLVADTSPGRHDMLIPACDPARYQRLGHPGWHASCAENLATALEGLDIGTATVPQPVNLFMDIRVSPTGELEWRSSPAPAGAAVTLRAELDCVVVVSACPQDLVGINGTETGPLLIEVGAAQ</sequence>
<dbReference type="Proteomes" id="UP001589693">
    <property type="component" value="Unassembled WGS sequence"/>
</dbReference>
<dbReference type="Pfam" id="PF09347">
    <property type="entry name" value="DUF1989"/>
    <property type="match status" value="1"/>
</dbReference>
<dbReference type="InterPro" id="IPR018959">
    <property type="entry name" value="DUF1989"/>
</dbReference>
<evidence type="ECO:0000313" key="3">
    <source>
        <dbReference type="Proteomes" id="UP001589693"/>
    </source>
</evidence>
<dbReference type="RefSeq" id="WP_377849943.1">
    <property type="nucleotide sequence ID" value="NZ_JBHLZU010000002.1"/>
</dbReference>
<reference evidence="2 3" key="1">
    <citation type="submission" date="2024-09" db="EMBL/GenBank/DDBJ databases">
        <authorList>
            <person name="Sun Q."/>
            <person name="Mori K."/>
        </authorList>
    </citation>
    <scope>NUCLEOTIDE SEQUENCE [LARGE SCALE GENOMIC DNA]</scope>
    <source>
        <strain evidence="2 3">TBRC 7907</strain>
    </source>
</reference>
<comment type="caution">
    <text evidence="2">The sequence shown here is derived from an EMBL/GenBank/DDBJ whole genome shotgun (WGS) entry which is preliminary data.</text>
</comment>
<proteinExistence type="predicted"/>
<protein>
    <submittedName>
        <fullName evidence="2">DUF1989 domain-containing protein</fullName>
    </submittedName>
</protein>